<dbReference type="PANTHER" id="PTHR10302:SF27">
    <property type="entry name" value="SINGLE-STRANDED DNA-BINDING PROTEIN"/>
    <property type="match status" value="1"/>
</dbReference>
<reference evidence="6" key="1">
    <citation type="submission" date="2016-08" db="EMBL/GenBank/DDBJ databases">
        <authorList>
            <person name="Varghese N."/>
            <person name="Submissions Spin"/>
        </authorList>
    </citation>
    <scope>NUCLEOTIDE SEQUENCE [LARGE SCALE GENOMIC DNA]</scope>
    <source>
        <strain evidence="6">SGD-1123</strain>
    </source>
</reference>
<dbReference type="PIRSF" id="PIRSF002070">
    <property type="entry name" value="SSB"/>
    <property type="match status" value="1"/>
</dbReference>
<dbReference type="InterPro" id="IPR000424">
    <property type="entry name" value="Primosome_PriB/ssb"/>
</dbReference>
<dbReference type="OrthoDB" id="9809878at2"/>
<comment type="caution">
    <text evidence="2">Lacks conserved residue(s) required for the propagation of feature annotation.</text>
</comment>
<proteinExistence type="inferred from homology"/>
<feature type="region of interest" description="Disordered" evidence="4">
    <location>
        <begin position="102"/>
        <end position="129"/>
    </location>
</feature>
<dbReference type="HAMAP" id="MF_00984">
    <property type="entry name" value="SSB"/>
    <property type="match status" value="1"/>
</dbReference>
<accession>A0A0V8HD17</accession>
<dbReference type="Gene3D" id="2.40.50.140">
    <property type="entry name" value="Nucleic acid-binding proteins"/>
    <property type="match status" value="1"/>
</dbReference>
<dbReference type="GO" id="GO:0006260">
    <property type="term" value="P:DNA replication"/>
    <property type="evidence" value="ECO:0007669"/>
    <property type="project" value="InterPro"/>
</dbReference>
<evidence type="ECO:0000313" key="5">
    <source>
        <dbReference type="EMBL" id="SCC24804.1"/>
    </source>
</evidence>
<dbReference type="AlphaFoldDB" id="A0A0V8HD17"/>
<keyword evidence="6" id="KW-1185">Reference proteome</keyword>
<dbReference type="NCBIfam" id="TIGR00621">
    <property type="entry name" value="ssb"/>
    <property type="match status" value="1"/>
</dbReference>
<dbReference type="GO" id="GO:0003697">
    <property type="term" value="F:single-stranded DNA binding"/>
    <property type="evidence" value="ECO:0007669"/>
    <property type="project" value="UniProtKB-UniRule"/>
</dbReference>
<evidence type="ECO:0000256" key="3">
    <source>
        <dbReference type="PIRNR" id="PIRNR002070"/>
    </source>
</evidence>
<evidence type="ECO:0000313" key="6">
    <source>
        <dbReference type="Proteomes" id="UP000181997"/>
    </source>
</evidence>
<evidence type="ECO:0000256" key="1">
    <source>
        <dbReference type="ARBA" id="ARBA00023125"/>
    </source>
</evidence>
<evidence type="ECO:0000256" key="2">
    <source>
        <dbReference type="HAMAP-Rule" id="MF_00984"/>
    </source>
</evidence>
<keyword evidence="1 2" id="KW-0238">DNA-binding</keyword>
<dbReference type="RefSeq" id="WP_058299410.1">
    <property type="nucleotide sequence ID" value="NZ_FMAU01000004.1"/>
</dbReference>
<dbReference type="Pfam" id="PF00436">
    <property type="entry name" value="SSB"/>
    <property type="match status" value="1"/>
</dbReference>
<dbReference type="PROSITE" id="PS50935">
    <property type="entry name" value="SSB"/>
    <property type="match status" value="1"/>
</dbReference>
<gene>
    <name evidence="5" type="ORF">GA0061094_3438</name>
</gene>
<comment type="subunit">
    <text evidence="2">Homotetramer.</text>
</comment>
<dbReference type="PANTHER" id="PTHR10302">
    <property type="entry name" value="SINGLE-STRANDED DNA-BINDING PROTEIN"/>
    <property type="match status" value="1"/>
</dbReference>
<evidence type="ECO:0000256" key="4">
    <source>
        <dbReference type="SAM" id="MobiDB-lite"/>
    </source>
</evidence>
<dbReference type="CDD" id="cd04496">
    <property type="entry name" value="SSB_OBF"/>
    <property type="match status" value="1"/>
</dbReference>
<organism evidence="5 6">
    <name type="scientific">[Bacillus] enclensis</name>
    <dbReference type="NCBI Taxonomy" id="1402860"/>
    <lineage>
        <taxon>Bacteria</taxon>
        <taxon>Bacillati</taxon>
        <taxon>Bacillota</taxon>
        <taxon>Bacilli</taxon>
        <taxon>Bacillales</taxon>
        <taxon>Bacillaceae</taxon>
        <taxon>Rossellomorea</taxon>
    </lineage>
</organism>
<name>A0A0V8HD17_9BACI</name>
<sequence>MINQVTLVGRLTKDPEARKTMEGRSVLSVTVAVNRQFKNQQGQVETDFVMCKIWNKAADNTEKYCRKGSVVGITGRIQTRNYENDQGKRVYVTEVVADSIRFMDPRPAADREQQHSEKQPEKEPVELPF</sequence>
<dbReference type="EMBL" id="FMAU01000004">
    <property type="protein sequence ID" value="SCC24804.1"/>
    <property type="molecule type" value="Genomic_DNA"/>
</dbReference>
<dbReference type="InterPro" id="IPR012340">
    <property type="entry name" value="NA-bd_OB-fold"/>
</dbReference>
<dbReference type="SUPFAM" id="SSF50249">
    <property type="entry name" value="Nucleic acid-binding proteins"/>
    <property type="match status" value="1"/>
</dbReference>
<dbReference type="Proteomes" id="UP000181997">
    <property type="component" value="Unassembled WGS sequence"/>
</dbReference>
<protein>
    <recommendedName>
        <fullName evidence="2 3">Single-stranded DNA-binding protein</fullName>
        <shortName evidence="2">SSB</shortName>
    </recommendedName>
</protein>
<dbReference type="InterPro" id="IPR011344">
    <property type="entry name" value="ssDNA-bd"/>
</dbReference>
<dbReference type="GO" id="GO:0009295">
    <property type="term" value="C:nucleoid"/>
    <property type="evidence" value="ECO:0007669"/>
    <property type="project" value="TreeGrafter"/>
</dbReference>